<evidence type="ECO:0000313" key="2">
    <source>
        <dbReference type="EMBL" id="TRW49842.1"/>
    </source>
</evidence>
<feature type="transmembrane region" description="Helical" evidence="1">
    <location>
        <begin position="6"/>
        <end position="23"/>
    </location>
</feature>
<name>A0A552X493_9GAMM</name>
<evidence type="ECO:0000313" key="3">
    <source>
        <dbReference type="Proteomes" id="UP000320359"/>
    </source>
</evidence>
<accession>A0A552X493</accession>
<dbReference type="InterPro" id="IPR021306">
    <property type="entry name" value="DUF2878"/>
</dbReference>
<keyword evidence="1" id="KW-0812">Transmembrane</keyword>
<comment type="caution">
    <text evidence="2">The sequence shown here is derived from an EMBL/GenBank/DDBJ whole genome shotgun (WGS) entry which is preliminary data.</text>
</comment>
<feature type="transmembrane region" description="Helical" evidence="1">
    <location>
        <begin position="144"/>
        <end position="162"/>
    </location>
</feature>
<reference evidence="2 3" key="1">
    <citation type="submission" date="2019-07" db="EMBL/GenBank/DDBJ databases">
        <authorList>
            <person name="Yang M."/>
            <person name="Zhao D."/>
            <person name="Xiang H."/>
        </authorList>
    </citation>
    <scope>NUCLEOTIDE SEQUENCE [LARGE SCALE GENOMIC DNA]</scope>
    <source>
        <strain evidence="2 3">IM1326</strain>
    </source>
</reference>
<feature type="transmembrane region" description="Helical" evidence="1">
    <location>
        <begin position="174"/>
        <end position="196"/>
    </location>
</feature>
<keyword evidence="3" id="KW-1185">Reference proteome</keyword>
<dbReference type="EMBL" id="VJWL01000001">
    <property type="protein sequence ID" value="TRW49842.1"/>
    <property type="molecule type" value="Genomic_DNA"/>
</dbReference>
<feature type="transmembrane region" description="Helical" evidence="1">
    <location>
        <begin position="118"/>
        <end position="137"/>
    </location>
</feature>
<dbReference type="Proteomes" id="UP000320359">
    <property type="component" value="Unassembled WGS sequence"/>
</dbReference>
<sequence>MTVSPAFGTTTCAIAKVAFYSAPFRRCNSRLPKPPTRANMNPRIIAFVIFDGVWLSAVWGRDPWLWLTALMIAVMFAATPAALWRQRRAFIAILLVGLLVEWLTVLFGVIQFTGTNGIPAWLYLLWVGFTGMALVVFDWLHRRYLLAAIAGAIFGPVTYLAGARFGAAELLLPVPWVIAVYAIAWALLMIFISRLVNPEALKSRK</sequence>
<keyword evidence="1" id="KW-0472">Membrane</keyword>
<feature type="transmembrane region" description="Helical" evidence="1">
    <location>
        <begin position="44"/>
        <end position="60"/>
    </location>
</feature>
<feature type="transmembrane region" description="Helical" evidence="1">
    <location>
        <begin position="66"/>
        <end position="84"/>
    </location>
</feature>
<keyword evidence="1" id="KW-1133">Transmembrane helix</keyword>
<dbReference type="OrthoDB" id="6522758at2"/>
<evidence type="ECO:0000256" key="1">
    <source>
        <dbReference type="SAM" id="Phobius"/>
    </source>
</evidence>
<protein>
    <submittedName>
        <fullName evidence="2">DUF2878 domain-containing protein</fullName>
    </submittedName>
</protein>
<organism evidence="2 3">
    <name type="scientific">Aliidiomarina halalkaliphila</name>
    <dbReference type="NCBI Taxonomy" id="2593535"/>
    <lineage>
        <taxon>Bacteria</taxon>
        <taxon>Pseudomonadati</taxon>
        <taxon>Pseudomonadota</taxon>
        <taxon>Gammaproteobacteria</taxon>
        <taxon>Alteromonadales</taxon>
        <taxon>Idiomarinaceae</taxon>
        <taxon>Aliidiomarina</taxon>
    </lineage>
</organism>
<feature type="transmembrane region" description="Helical" evidence="1">
    <location>
        <begin position="91"/>
        <end position="112"/>
    </location>
</feature>
<dbReference type="Pfam" id="PF11086">
    <property type="entry name" value="DUF2878"/>
    <property type="match status" value="1"/>
</dbReference>
<gene>
    <name evidence="2" type="ORF">FM042_03020</name>
</gene>
<dbReference type="AlphaFoldDB" id="A0A552X493"/>
<proteinExistence type="predicted"/>